<dbReference type="GO" id="GO:0005886">
    <property type="term" value="C:plasma membrane"/>
    <property type="evidence" value="ECO:0007669"/>
    <property type="project" value="UniProtKB-SubCell"/>
</dbReference>
<dbReference type="InterPro" id="IPR017871">
    <property type="entry name" value="ABC_transporter-like_CS"/>
</dbReference>
<dbReference type="PANTHER" id="PTHR43394:SF1">
    <property type="entry name" value="ATP-BINDING CASSETTE SUB-FAMILY B MEMBER 10, MITOCHONDRIAL"/>
    <property type="match status" value="1"/>
</dbReference>
<dbReference type="AlphaFoldDB" id="A0A0S3PXT2"/>
<proteinExistence type="inferred from homology"/>
<dbReference type="InterPro" id="IPR027417">
    <property type="entry name" value="P-loop_NTPase"/>
</dbReference>
<evidence type="ECO:0000256" key="5">
    <source>
        <dbReference type="ARBA" id="ARBA00022597"/>
    </source>
</evidence>
<feature type="domain" description="ABC transmembrane type-1" evidence="15">
    <location>
        <begin position="28"/>
        <end position="299"/>
    </location>
</feature>
<keyword evidence="3" id="KW-0813">Transport</keyword>
<name>A0A0S3PXT2_9BRAD</name>
<dbReference type="Proteomes" id="UP000236884">
    <property type="component" value="Chromosome"/>
</dbReference>
<dbReference type="FunFam" id="3.40.50.300:FF:001444">
    <property type="entry name" value="ABC transporter ATP-binding protein"/>
    <property type="match status" value="1"/>
</dbReference>
<keyword evidence="10 13" id="KW-0472">Membrane</keyword>
<keyword evidence="6 13" id="KW-0812">Transmembrane</keyword>
<sequence length="598" mass="63895">MQFLRNRTSVADSPLRSLLRPLMRPLGVVAAASAAINILMLTGPWFMLQVYDRVLSSRSGATLLGLCLFALVLFLFQGLFDGLRGRMLISFGRLLADRLAPRSFDIVTQAPGQEGVQAVRDTDTLRSFVGNGLPAYFDLPWTPVYAALCFAFHPALGAAVLAGGILIALLAWLADRTTRRPVREGVERAVKRNQFMEATRRNGLVAKALGMHGSLRRLWQVKSDDQFDRQDTGYTVTGDLGALTRLLRTILQSGVLALGAWLVLQREASGGIMLAATILTIRALAPVEQAMSQWRNFVAARQAWQRLNESLEAYPEPASPTPLPLPSRELSVAGVSIAAPGSERPLVANVTFSLKAGSALGIIGPSGSGKSSLARALVGAWPTARGVIRLDGGTFDQWSRDALGSAVGYLPQDVELLTGTVAQNIARFNEDASSVALQKAAAEADVHELILRLPQGYDTEVGDSGLSLSGGQRQRIGLARALFGKPFLVVLDEPNSNLDAAGEQALTRAIVNLRMRGSIVIVIAHRSSALAAVDHLMVLNEGHVQAFGPRDKVLASLGAQPMPQPAAAAAPSAQAEANPKPQKAQRQRSRVTKEAADG</sequence>
<gene>
    <name evidence="16" type="primary">prsD_2</name>
    <name evidence="16" type="ORF">GJW-30_1_03295</name>
</gene>
<dbReference type="InterPro" id="IPR011527">
    <property type="entry name" value="ABC1_TM_dom"/>
</dbReference>
<evidence type="ECO:0000256" key="4">
    <source>
        <dbReference type="ARBA" id="ARBA00022475"/>
    </source>
</evidence>
<dbReference type="NCBIfam" id="TIGR01842">
    <property type="entry name" value="type_I_sec_PrtD"/>
    <property type="match status" value="1"/>
</dbReference>
<comment type="subcellular location">
    <subcellularLocation>
        <location evidence="1">Cell membrane</location>
        <topology evidence="1">Multi-pass membrane protein</topology>
    </subcellularLocation>
</comment>
<evidence type="ECO:0000313" key="17">
    <source>
        <dbReference type="Proteomes" id="UP000236884"/>
    </source>
</evidence>
<evidence type="ECO:0000256" key="8">
    <source>
        <dbReference type="ARBA" id="ARBA00022840"/>
    </source>
</evidence>
<dbReference type="InterPro" id="IPR003439">
    <property type="entry name" value="ABC_transporter-like_ATP-bd"/>
</dbReference>
<evidence type="ECO:0000256" key="11">
    <source>
        <dbReference type="ARBA" id="ARBA00024722"/>
    </source>
</evidence>
<evidence type="ECO:0000256" key="1">
    <source>
        <dbReference type="ARBA" id="ARBA00004651"/>
    </source>
</evidence>
<keyword evidence="4" id="KW-1003">Cell membrane</keyword>
<dbReference type="GO" id="GO:0030256">
    <property type="term" value="C:type I protein secretion system complex"/>
    <property type="evidence" value="ECO:0007669"/>
    <property type="project" value="InterPro"/>
</dbReference>
<dbReference type="SMART" id="SM00382">
    <property type="entry name" value="AAA"/>
    <property type="match status" value="1"/>
</dbReference>
<feature type="transmembrane region" description="Helical" evidence="13">
    <location>
        <begin position="26"/>
        <end position="48"/>
    </location>
</feature>
<reference evidence="16 17" key="1">
    <citation type="submission" date="2015-08" db="EMBL/GenBank/DDBJ databases">
        <title>Investigation of the bacterial diversity of lava forest soil.</title>
        <authorList>
            <person name="Lee J.S."/>
        </authorList>
    </citation>
    <scope>NUCLEOTIDE SEQUENCE [LARGE SCALE GENOMIC DNA]</scope>
    <source>
        <strain evidence="16 17">GJW-30</strain>
    </source>
</reference>
<evidence type="ECO:0000256" key="12">
    <source>
        <dbReference type="SAM" id="MobiDB-lite"/>
    </source>
</evidence>
<dbReference type="InterPro" id="IPR039421">
    <property type="entry name" value="Type_1_exporter"/>
</dbReference>
<evidence type="ECO:0000256" key="6">
    <source>
        <dbReference type="ARBA" id="ARBA00022692"/>
    </source>
</evidence>
<keyword evidence="5" id="KW-0762">Sugar transport</keyword>
<accession>A0A0S3PXT2</accession>
<dbReference type="SUPFAM" id="SSF90123">
    <property type="entry name" value="ABC transporter transmembrane region"/>
    <property type="match status" value="1"/>
</dbReference>
<dbReference type="GO" id="GO:0016887">
    <property type="term" value="F:ATP hydrolysis activity"/>
    <property type="evidence" value="ECO:0007669"/>
    <property type="project" value="InterPro"/>
</dbReference>
<dbReference type="InterPro" id="IPR010128">
    <property type="entry name" value="ATPase_T1SS_PrtD-like"/>
</dbReference>
<dbReference type="OrthoDB" id="9808328at2"/>
<comment type="function">
    <text evidence="11">Involved in beta-(1--&gt;2)glucan export. Transmembrane domains (TMD) form a pore in the inner membrane and the ATP-binding domain (NBD) is responsible for energy generation.</text>
</comment>
<dbReference type="GO" id="GO:0030253">
    <property type="term" value="P:protein secretion by the type I secretion system"/>
    <property type="evidence" value="ECO:0007669"/>
    <property type="project" value="InterPro"/>
</dbReference>
<keyword evidence="9 13" id="KW-1133">Transmembrane helix</keyword>
<dbReference type="PROSITE" id="PS00211">
    <property type="entry name" value="ABC_TRANSPORTER_1"/>
    <property type="match status" value="1"/>
</dbReference>
<evidence type="ECO:0000256" key="7">
    <source>
        <dbReference type="ARBA" id="ARBA00022741"/>
    </source>
</evidence>
<evidence type="ECO:0000256" key="2">
    <source>
        <dbReference type="ARBA" id="ARBA00005417"/>
    </source>
</evidence>
<feature type="domain" description="ABC transporter" evidence="14">
    <location>
        <begin position="330"/>
        <end position="566"/>
    </location>
</feature>
<evidence type="ECO:0000259" key="15">
    <source>
        <dbReference type="PROSITE" id="PS50929"/>
    </source>
</evidence>
<dbReference type="Pfam" id="PF00664">
    <property type="entry name" value="ABC_membrane"/>
    <property type="match status" value="1"/>
</dbReference>
<dbReference type="Pfam" id="PF00005">
    <property type="entry name" value="ABC_tran"/>
    <property type="match status" value="1"/>
</dbReference>
<evidence type="ECO:0000259" key="14">
    <source>
        <dbReference type="PROSITE" id="PS50893"/>
    </source>
</evidence>
<evidence type="ECO:0000256" key="10">
    <source>
        <dbReference type="ARBA" id="ARBA00023136"/>
    </source>
</evidence>
<feature type="compositionally biased region" description="Low complexity" evidence="12">
    <location>
        <begin position="559"/>
        <end position="579"/>
    </location>
</feature>
<dbReference type="PANTHER" id="PTHR43394">
    <property type="entry name" value="ATP-DEPENDENT PERMEASE MDL1, MITOCHONDRIAL"/>
    <property type="match status" value="1"/>
</dbReference>
<evidence type="ECO:0000256" key="9">
    <source>
        <dbReference type="ARBA" id="ARBA00022989"/>
    </source>
</evidence>
<dbReference type="GO" id="GO:0015421">
    <property type="term" value="F:ABC-type oligopeptide transporter activity"/>
    <property type="evidence" value="ECO:0007669"/>
    <property type="project" value="TreeGrafter"/>
</dbReference>
<dbReference type="GO" id="GO:0005524">
    <property type="term" value="F:ATP binding"/>
    <property type="evidence" value="ECO:0007669"/>
    <property type="project" value="UniProtKB-KW"/>
</dbReference>
<dbReference type="Gene3D" id="3.40.50.300">
    <property type="entry name" value="P-loop containing nucleotide triphosphate hydrolases"/>
    <property type="match status" value="1"/>
</dbReference>
<feature type="transmembrane region" description="Helical" evidence="13">
    <location>
        <begin position="60"/>
        <end position="80"/>
    </location>
</feature>
<keyword evidence="7" id="KW-0547">Nucleotide-binding</keyword>
<dbReference type="KEGG" id="vgo:GJW-30_1_03295"/>
<organism evidence="16 17">
    <name type="scientific">Variibacter gotjawalensis</name>
    <dbReference type="NCBI Taxonomy" id="1333996"/>
    <lineage>
        <taxon>Bacteria</taxon>
        <taxon>Pseudomonadati</taxon>
        <taxon>Pseudomonadota</taxon>
        <taxon>Alphaproteobacteria</taxon>
        <taxon>Hyphomicrobiales</taxon>
        <taxon>Nitrobacteraceae</taxon>
        <taxon>Variibacter</taxon>
    </lineage>
</organism>
<evidence type="ECO:0000256" key="3">
    <source>
        <dbReference type="ARBA" id="ARBA00022448"/>
    </source>
</evidence>
<keyword evidence="8 16" id="KW-0067">ATP-binding</keyword>
<dbReference type="InterPro" id="IPR003593">
    <property type="entry name" value="AAA+_ATPase"/>
</dbReference>
<feature type="region of interest" description="Disordered" evidence="12">
    <location>
        <begin position="556"/>
        <end position="598"/>
    </location>
</feature>
<protein>
    <submittedName>
        <fullName evidence="16">Type I secretion system ATP-binding protein PrsD</fullName>
    </submittedName>
</protein>
<dbReference type="InterPro" id="IPR036640">
    <property type="entry name" value="ABC1_TM_sf"/>
</dbReference>
<evidence type="ECO:0000256" key="13">
    <source>
        <dbReference type="SAM" id="Phobius"/>
    </source>
</evidence>
<dbReference type="PROSITE" id="PS50893">
    <property type="entry name" value="ABC_TRANSPORTER_2"/>
    <property type="match status" value="1"/>
</dbReference>
<keyword evidence="17" id="KW-1185">Reference proteome</keyword>
<comment type="similarity">
    <text evidence="2">Belongs to the ABC transporter superfamily.</text>
</comment>
<dbReference type="PROSITE" id="PS50929">
    <property type="entry name" value="ABC_TM1F"/>
    <property type="match status" value="1"/>
</dbReference>
<dbReference type="EMBL" id="AP014946">
    <property type="protein sequence ID" value="BAT60745.1"/>
    <property type="molecule type" value="Genomic_DNA"/>
</dbReference>
<feature type="transmembrane region" description="Helical" evidence="13">
    <location>
        <begin position="144"/>
        <end position="173"/>
    </location>
</feature>
<evidence type="ECO:0000313" key="16">
    <source>
        <dbReference type="EMBL" id="BAT60745.1"/>
    </source>
</evidence>
<dbReference type="Gene3D" id="1.20.1560.10">
    <property type="entry name" value="ABC transporter type 1, transmembrane domain"/>
    <property type="match status" value="1"/>
</dbReference>
<dbReference type="SUPFAM" id="SSF52540">
    <property type="entry name" value="P-loop containing nucleoside triphosphate hydrolases"/>
    <property type="match status" value="1"/>
</dbReference>